<dbReference type="Proteomes" id="UP000757890">
    <property type="component" value="Unassembled WGS sequence"/>
</dbReference>
<dbReference type="PIRSF" id="PIRSF027391">
    <property type="entry name" value="Hpre_diP_synt_I"/>
    <property type="match status" value="1"/>
</dbReference>
<dbReference type="InterPro" id="IPR014535">
    <property type="entry name" value="Hpre_diP_synt_I"/>
</dbReference>
<dbReference type="Pfam" id="PF07456">
    <property type="entry name" value="Hpre_diP_synt_I"/>
    <property type="match status" value="1"/>
</dbReference>
<feature type="transmembrane region" description="Helical" evidence="1">
    <location>
        <begin position="6"/>
        <end position="25"/>
    </location>
</feature>
<sequence>MTKKVSVIGLFTAMALLLSCIENMLPFRTGIPGIKLGIANLIIVIAFYFLPSGEVLSISLLRVFFLSVFSGSPFTAVFSFTGAIASFFAMYISYRRNSFSPVGISILGGVTHNLAQLLISALLLNTPAFLWYSPVLLLSGIITGLINGLITIKIIHTVKGMKW</sequence>
<dbReference type="Gene3D" id="1.10.1760.20">
    <property type="match status" value="1"/>
</dbReference>
<feature type="transmembrane region" description="Helical" evidence="1">
    <location>
        <begin position="63"/>
        <end position="92"/>
    </location>
</feature>
<keyword evidence="1" id="KW-1133">Transmembrane helix</keyword>
<feature type="transmembrane region" description="Helical" evidence="1">
    <location>
        <begin position="32"/>
        <end position="51"/>
    </location>
</feature>
<dbReference type="AlphaFoldDB" id="A0A930B8J1"/>
<evidence type="ECO:0000313" key="2">
    <source>
        <dbReference type="EMBL" id="MBF1129441.1"/>
    </source>
</evidence>
<protein>
    <submittedName>
        <fullName evidence="2">Gx transporter family protein</fullName>
    </submittedName>
</protein>
<dbReference type="RefSeq" id="WP_276639740.1">
    <property type="nucleotide sequence ID" value="NZ_CAUUWZ010000010.1"/>
</dbReference>
<name>A0A930B8J1_9FIRM</name>
<proteinExistence type="predicted"/>
<reference evidence="2" key="1">
    <citation type="submission" date="2020-04" db="EMBL/GenBank/DDBJ databases">
        <title>Deep metagenomics examines the oral microbiome during advanced dental caries in children, revealing novel taxa and co-occurrences with host molecules.</title>
        <authorList>
            <person name="Baker J.L."/>
            <person name="Morton J.T."/>
            <person name="Dinis M."/>
            <person name="Alvarez R."/>
            <person name="Tran N.C."/>
            <person name="Knight R."/>
            <person name="Edlund A."/>
        </authorList>
    </citation>
    <scope>NUCLEOTIDE SEQUENCE</scope>
    <source>
        <strain evidence="2">JCVI_32_bin.14</strain>
    </source>
</reference>
<evidence type="ECO:0000256" key="1">
    <source>
        <dbReference type="SAM" id="Phobius"/>
    </source>
</evidence>
<dbReference type="InterPro" id="IPR010898">
    <property type="entry name" value="Hpre_diP_synth_I"/>
</dbReference>
<keyword evidence="1" id="KW-0812">Transmembrane</keyword>
<dbReference type="EMBL" id="JABZMK010000024">
    <property type="protein sequence ID" value="MBF1129441.1"/>
    <property type="molecule type" value="Genomic_DNA"/>
</dbReference>
<comment type="caution">
    <text evidence="2">The sequence shown here is derived from an EMBL/GenBank/DDBJ whole genome shotgun (WGS) entry which is preliminary data.</text>
</comment>
<dbReference type="PROSITE" id="PS51257">
    <property type="entry name" value="PROKAR_LIPOPROTEIN"/>
    <property type="match status" value="1"/>
</dbReference>
<feature type="transmembrane region" description="Helical" evidence="1">
    <location>
        <begin position="104"/>
        <end position="124"/>
    </location>
</feature>
<evidence type="ECO:0000313" key="3">
    <source>
        <dbReference type="Proteomes" id="UP000757890"/>
    </source>
</evidence>
<organism evidence="2 3">
    <name type="scientific">Dialister invisus</name>
    <dbReference type="NCBI Taxonomy" id="218538"/>
    <lineage>
        <taxon>Bacteria</taxon>
        <taxon>Bacillati</taxon>
        <taxon>Bacillota</taxon>
        <taxon>Negativicutes</taxon>
        <taxon>Veillonellales</taxon>
        <taxon>Veillonellaceae</taxon>
        <taxon>Dialister</taxon>
    </lineage>
</organism>
<accession>A0A930B8J1</accession>
<keyword evidence="1" id="KW-0472">Membrane</keyword>
<gene>
    <name evidence="2" type="ORF">HXL70_05270</name>
</gene>
<feature type="transmembrane region" description="Helical" evidence="1">
    <location>
        <begin position="130"/>
        <end position="152"/>
    </location>
</feature>